<dbReference type="CDD" id="cd03216">
    <property type="entry name" value="ABC_Carb_Monos_I"/>
    <property type="match status" value="1"/>
</dbReference>
<evidence type="ECO:0000256" key="6">
    <source>
        <dbReference type="ARBA" id="ARBA00022741"/>
    </source>
</evidence>
<comment type="caution">
    <text evidence="10">The sequence shown here is derived from an EMBL/GenBank/DDBJ whole genome shotgun (WGS) entry which is preliminary data.</text>
</comment>
<dbReference type="AlphaFoldDB" id="A0A494XJR3"/>
<protein>
    <submittedName>
        <fullName evidence="10">Sugar ABC transporter ATP-binding protein</fullName>
    </submittedName>
</protein>
<dbReference type="OrthoDB" id="9805029at2"/>
<reference evidence="10 11" key="1">
    <citation type="submission" date="2018-10" db="EMBL/GenBank/DDBJ databases">
        <title>Robbsia sp. DHC34, isolated from soil.</title>
        <authorList>
            <person name="Gao Z.-H."/>
            <person name="Qiu L.-H."/>
        </authorList>
    </citation>
    <scope>NUCLEOTIDE SEQUENCE [LARGE SCALE GENOMIC DNA]</scope>
    <source>
        <strain evidence="10 11">DHC34</strain>
    </source>
</reference>
<dbReference type="CDD" id="cd03215">
    <property type="entry name" value="ABC_Carb_Monos_II"/>
    <property type="match status" value="1"/>
</dbReference>
<keyword evidence="3" id="KW-0997">Cell inner membrane</keyword>
<evidence type="ECO:0000256" key="3">
    <source>
        <dbReference type="ARBA" id="ARBA00022519"/>
    </source>
</evidence>
<evidence type="ECO:0000256" key="2">
    <source>
        <dbReference type="ARBA" id="ARBA00022475"/>
    </source>
</evidence>
<evidence type="ECO:0000313" key="10">
    <source>
        <dbReference type="EMBL" id="RKP47803.1"/>
    </source>
</evidence>
<evidence type="ECO:0000256" key="5">
    <source>
        <dbReference type="ARBA" id="ARBA00022737"/>
    </source>
</evidence>
<dbReference type="PANTHER" id="PTHR43790:SF9">
    <property type="entry name" value="GALACTOFURANOSE TRANSPORTER ATP-BINDING PROTEIN YTFR"/>
    <property type="match status" value="1"/>
</dbReference>
<dbReference type="InterPro" id="IPR003439">
    <property type="entry name" value="ABC_transporter-like_ATP-bd"/>
</dbReference>
<feature type="domain" description="ABC transporter" evidence="9">
    <location>
        <begin position="282"/>
        <end position="528"/>
    </location>
</feature>
<feature type="compositionally biased region" description="Basic and acidic residues" evidence="8">
    <location>
        <begin position="8"/>
        <end position="17"/>
    </location>
</feature>
<dbReference type="PROSITE" id="PS00211">
    <property type="entry name" value="ABC_TRANSPORTER_1"/>
    <property type="match status" value="1"/>
</dbReference>
<dbReference type="GO" id="GO:0005524">
    <property type="term" value="F:ATP binding"/>
    <property type="evidence" value="ECO:0007669"/>
    <property type="project" value="UniProtKB-KW"/>
</dbReference>
<keyword evidence="6" id="KW-0547">Nucleotide-binding</keyword>
<keyword evidence="3" id="KW-0472">Membrane</keyword>
<keyword evidence="1" id="KW-0813">Transport</keyword>
<keyword evidence="7 10" id="KW-0067">ATP-binding</keyword>
<feature type="region of interest" description="Disordered" evidence="8">
    <location>
        <begin position="1"/>
        <end position="24"/>
    </location>
</feature>
<evidence type="ECO:0000256" key="1">
    <source>
        <dbReference type="ARBA" id="ARBA00022448"/>
    </source>
</evidence>
<dbReference type="Proteomes" id="UP000270342">
    <property type="component" value="Unassembled WGS sequence"/>
</dbReference>
<dbReference type="Gene3D" id="3.40.50.300">
    <property type="entry name" value="P-loop containing nucleotide triphosphate hydrolases"/>
    <property type="match status" value="2"/>
</dbReference>
<sequence>MVTTMERVNGHALDDPHASPSPHDPDIVLALRGITRRFPGVTALNEVALDVRKNEILGLLGENGAGKSVLTKIMTGIYQPDEGTLSLHGKRVTIRGTADAIKKGIGVVFQEGSLIPNLSVMENLFLRHEDPFLRFGALSRRAMAAEARRRLEQMNLDVDVDAPVSSISAAAKQMVEIARVLWLSEKYGASNPIVILDEPTTVLNDAERGTLFEILNRLKHRASIILISHRLQEVLENCDRVVVLKDGVNVTETRTEGLAIAEVEKLLVGNDYSGDRFRESDQRTPDGPVTFRVDNLSKAGAFDALSFAVREGEIVSLVGLVGSGKEALCRCIAGLDRFDSGSVTIDGASPVKASSRSAVLHGIGHVPIERREEGLALNMSVADNINYLVLDKLKKGGLINRAREREHARQWVAECLVKTPSIDAACRGLSGGNQQKVILSKWLSSDVKLLILDHPTRGIDIKAKDEVYRLIRKFAKAGIAMLIMCDTLEEDIGLANRILVMRERKLVGELDAPPGAKPTPHDLITMIV</sequence>
<organism evidence="10 11">
    <name type="scientific">Pararobbsia silviterrae</name>
    <dbReference type="NCBI Taxonomy" id="1792498"/>
    <lineage>
        <taxon>Bacteria</taxon>
        <taxon>Pseudomonadati</taxon>
        <taxon>Pseudomonadota</taxon>
        <taxon>Betaproteobacteria</taxon>
        <taxon>Burkholderiales</taxon>
        <taxon>Burkholderiaceae</taxon>
        <taxon>Pararobbsia</taxon>
    </lineage>
</organism>
<dbReference type="InterPro" id="IPR027417">
    <property type="entry name" value="P-loop_NTPase"/>
</dbReference>
<evidence type="ECO:0000256" key="7">
    <source>
        <dbReference type="ARBA" id="ARBA00022840"/>
    </source>
</evidence>
<dbReference type="InterPro" id="IPR003593">
    <property type="entry name" value="AAA+_ATPase"/>
</dbReference>
<feature type="domain" description="ABC transporter" evidence="9">
    <location>
        <begin position="29"/>
        <end position="271"/>
    </location>
</feature>
<evidence type="ECO:0000259" key="9">
    <source>
        <dbReference type="PROSITE" id="PS50893"/>
    </source>
</evidence>
<dbReference type="SMART" id="SM00382">
    <property type="entry name" value="AAA"/>
    <property type="match status" value="2"/>
</dbReference>
<proteinExistence type="predicted"/>
<accession>A0A494XJR3</accession>
<dbReference type="PROSITE" id="PS50893">
    <property type="entry name" value="ABC_TRANSPORTER_2"/>
    <property type="match status" value="2"/>
</dbReference>
<dbReference type="InterPro" id="IPR017871">
    <property type="entry name" value="ABC_transporter-like_CS"/>
</dbReference>
<dbReference type="InterPro" id="IPR050107">
    <property type="entry name" value="ABC_carbohydrate_import_ATPase"/>
</dbReference>
<dbReference type="PANTHER" id="PTHR43790">
    <property type="entry name" value="CARBOHYDRATE TRANSPORT ATP-BINDING PROTEIN MG119-RELATED"/>
    <property type="match status" value="1"/>
</dbReference>
<evidence type="ECO:0000256" key="4">
    <source>
        <dbReference type="ARBA" id="ARBA00022597"/>
    </source>
</evidence>
<keyword evidence="11" id="KW-1185">Reference proteome</keyword>
<keyword evidence="2" id="KW-1003">Cell membrane</keyword>
<dbReference type="Pfam" id="PF00005">
    <property type="entry name" value="ABC_tran"/>
    <property type="match status" value="2"/>
</dbReference>
<keyword evidence="4" id="KW-0762">Sugar transport</keyword>
<dbReference type="GO" id="GO:0016887">
    <property type="term" value="F:ATP hydrolysis activity"/>
    <property type="evidence" value="ECO:0007669"/>
    <property type="project" value="InterPro"/>
</dbReference>
<dbReference type="EMBL" id="RBZU01000012">
    <property type="protein sequence ID" value="RKP47803.1"/>
    <property type="molecule type" value="Genomic_DNA"/>
</dbReference>
<evidence type="ECO:0000256" key="8">
    <source>
        <dbReference type="SAM" id="MobiDB-lite"/>
    </source>
</evidence>
<keyword evidence="5" id="KW-0677">Repeat</keyword>
<name>A0A494XJR3_9BURK</name>
<evidence type="ECO:0000313" key="11">
    <source>
        <dbReference type="Proteomes" id="UP000270342"/>
    </source>
</evidence>
<dbReference type="RefSeq" id="WP_121089689.1">
    <property type="nucleotide sequence ID" value="NZ_RBZU01000012.1"/>
</dbReference>
<dbReference type="SUPFAM" id="SSF52540">
    <property type="entry name" value="P-loop containing nucleoside triphosphate hydrolases"/>
    <property type="match status" value="2"/>
</dbReference>
<gene>
    <name evidence="10" type="ORF">D7S86_22890</name>
</gene>